<reference evidence="1" key="2">
    <citation type="submission" date="2021-10" db="EMBL/GenBank/DDBJ databases">
        <title>Phylogenomics reveals ancestral predisposition of the termite-cultivated fungus Termitomyces towards a domesticated lifestyle.</title>
        <authorList>
            <person name="Auxier B."/>
            <person name="Grum-Grzhimaylo A."/>
            <person name="Cardenas M.E."/>
            <person name="Lodge J.D."/>
            <person name="Laessoe T."/>
            <person name="Pedersen O."/>
            <person name="Smith M.E."/>
            <person name="Kuyper T.W."/>
            <person name="Franco-Molano E.A."/>
            <person name="Baroni T.J."/>
            <person name="Aanen D.K."/>
        </authorList>
    </citation>
    <scope>NUCLEOTIDE SEQUENCE</scope>
    <source>
        <strain evidence="1">AP01</strain>
        <tissue evidence="1">Mycelium</tissue>
    </source>
</reference>
<organism evidence="1 2">
    <name type="scientific">Asterophora parasitica</name>
    <dbReference type="NCBI Taxonomy" id="117018"/>
    <lineage>
        <taxon>Eukaryota</taxon>
        <taxon>Fungi</taxon>
        <taxon>Dikarya</taxon>
        <taxon>Basidiomycota</taxon>
        <taxon>Agaricomycotina</taxon>
        <taxon>Agaricomycetes</taxon>
        <taxon>Agaricomycetidae</taxon>
        <taxon>Agaricales</taxon>
        <taxon>Tricholomatineae</taxon>
        <taxon>Lyophyllaceae</taxon>
        <taxon>Asterophora</taxon>
    </lineage>
</organism>
<evidence type="ECO:0000313" key="2">
    <source>
        <dbReference type="Proteomes" id="UP000775547"/>
    </source>
</evidence>
<name>A0A9P7K8G4_9AGAR</name>
<dbReference type="EMBL" id="JABCKV010001695">
    <property type="protein sequence ID" value="KAG5639915.1"/>
    <property type="molecule type" value="Genomic_DNA"/>
</dbReference>
<protein>
    <recommendedName>
        <fullName evidence="3">BTB domain-containing protein</fullName>
    </recommendedName>
</protein>
<dbReference type="Proteomes" id="UP000775547">
    <property type="component" value="Unassembled WGS sequence"/>
</dbReference>
<dbReference type="OrthoDB" id="3184970at2759"/>
<comment type="caution">
    <text evidence="1">The sequence shown here is derived from an EMBL/GenBank/DDBJ whole genome shotgun (WGS) entry which is preliminary data.</text>
</comment>
<reference evidence="1" key="1">
    <citation type="submission" date="2020-07" db="EMBL/GenBank/DDBJ databases">
        <authorList>
            <person name="Nieuwenhuis M."/>
            <person name="Van De Peppel L.J.J."/>
        </authorList>
    </citation>
    <scope>NUCLEOTIDE SEQUENCE</scope>
    <source>
        <strain evidence="1">AP01</strain>
        <tissue evidence="1">Mycelium</tissue>
    </source>
</reference>
<sequence length="152" mass="17143">MFFFIVNATDADNLDLTCEGFPPLAPEFQSDGEIVALTENSTTLDLMFRFVYPRRMPNLDDVEFSVLASLAEAVEKYQVYTAEQLYVMFMEKALPGNAIGILDYFIKHGYPGLANKAAPLVTLAELSQRTVINSVSPELLRLWVCLFQKTYL</sequence>
<proteinExistence type="predicted"/>
<gene>
    <name evidence="1" type="ORF">DXG03_002392</name>
</gene>
<keyword evidence="2" id="KW-1185">Reference proteome</keyword>
<evidence type="ECO:0008006" key="3">
    <source>
        <dbReference type="Google" id="ProtNLM"/>
    </source>
</evidence>
<dbReference type="AlphaFoldDB" id="A0A9P7K8G4"/>
<accession>A0A9P7K8G4</accession>
<evidence type="ECO:0000313" key="1">
    <source>
        <dbReference type="EMBL" id="KAG5639915.1"/>
    </source>
</evidence>